<evidence type="ECO:0000256" key="1">
    <source>
        <dbReference type="SAM" id="Coils"/>
    </source>
</evidence>
<feature type="compositionally biased region" description="Low complexity" evidence="2">
    <location>
        <begin position="174"/>
        <end position="232"/>
    </location>
</feature>
<feature type="region of interest" description="Disordered" evidence="2">
    <location>
        <begin position="273"/>
        <end position="301"/>
    </location>
</feature>
<reference evidence="3 4" key="1">
    <citation type="submission" date="2019-01" db="EMBL/GenBank/DDBJ databases">
        <title>A draft genome assembly of the solar-powered sea slug Elysia chlorotica.</title>
        <authorList>
            <person name="Cai H."/>
            <person name="Li Q."/>
            <person name="Fang X."/>
            <person name="Li J."/>
            <person name="Curtis N.E."/>
            <person name="Altenburger A."/>
            <person name="Shibata T."/>
            <person name="Feng M."/>
            <person name="Maeda T."/>
            <person name="Schwartz J.A."/>
            <person name="Shigenobu S."/>
            <person name="Lundholm N."/>
            <person name="Nishiyama T."/>
            <person name="Yang H."/>
            <person name="Hasebe M."/>
            <person name="Li S."/>
            <person name="Pierce S.K."/>
            <person name="Wang J."/>
        </authorList>
    </citation>
    <scope>NUCLEOTIDE SEQUENCE [LARGE SCALE GENOMIC DNA]</scope>
    <source>
        <strain evidence="3">EC2010</strain>
        <tissue evidence="3">Whole organism of an adult</tissue>
    </source>
</reference>
<feature type="region of interest" description="Disordered" evidence="2">
    <location>
        <begin position="382"/>
        <end position="506"/>
    </location>
</feature>
<feature type="compositionally biased region" description="Polar residues" evidence="2">
    <location>
        <begin position="386"/>
        <end position="402"/>
    </location>
</feature>
<proteinExistence type="predicted"/>
<keyword evidence="4" id="KW-1185">Reference proteome</keyword>
<evidence type="ECO:0000256" key="2">
    <source>
        <dbReference type="SAM" id="MobiDB-lite"/>
    </source>
</evidence>
<feature type="compositionally biased region" description="Low complexity" evidence="2">
    <location>
        <begin position="460"/>
        <end position="482"/>
    </location>
</feature>
<dbReference type="OrthoDB" id="10684062at2759"/>
<sequence length="580" mass="62887">MQALLDEVRRLQLSEHAQLAERGRQLRQQQDLLLTQQAASLRKQQKQLMEFQKQLEEQQNLYRNSILSGSTSDLLRSIIRDEVKDQARVNGKRTNMPATGGSLDKTNTGLGFPASNNIPNRASDLLGLGAIEAARKPFGRGNNNNEAMVGLPNGARKRNSLGRTNDGIRGRDASGTSMASSTSESSWGSPLSPLSSSSSSSASSISSSRNSRYSPMYSSSASSSASSPSSFRASNIPFPSPAVASSRSRSEAQGAGGVAKSWSVAWQSGIGASGAPSWRLPNPRSNYNSRPNSGTSVYNPRLTGRDVALEKTRTFYNKRGEISIPRPSSSSNNNNPLGLRLDTQVGNNKIPQNGPTLDGTSYSTFPFTLPTRRLPFLRAAGRESGTGASTNSFAPTRQSPQTSVSNSNGVQSSSAAGQADPMLSARYRSRAAPSTRNSTTSRGIEASGDSFVSGGRFSLHNQRQQQRQSQHQQPHYRYQQQNQHHHQINSRQQRPQQQHQLPGSEQRQLLPGQTRQLQRQATQVSEADLAGAQLDQAVPEIEVRATPARRLTPGGPLRIGLDINVRHGVYPIEELKQPSV</sequence>
<accession>A0A433TDC6</accession>
<evidence type="ECO:0000313" key="3">
    <source>
        <dbReference type="EMBL" id="RUS79621.1"/>
    </source>
</evidence>
<dbReference type="AlphaFoldDB" id="A0A433TDC6"/>
<keyword evidence="1" id="KW-0175">Coiled coil</keyword>
<feature type="compositionally biased region" description="Low complexity" evidence="2">
    <location>
        <begin position="279"/>
        <end position="293"/>
    </location>
</feature>
<organism evidence="3 4">
    <name type="scientific">Elysia chlorotica</name>
    <name type="common">Eastern emerald elysia</name>
    <name type="synonym">Sea slug</name>
    <dbReference type="NCBI Taxonomy" id="188477"/>
    <lineage>
        <taxon>Eukaryota</taxon>
        <taxon>Metazoa</taxon>
        <taxon>Spiralia</taxon>
        <taxon>Lophotrochozoa</taxon>
        <taxon>Mollusca</taxon>
        <taxon>Gastropoda</taxon>
        <taxon>Heterobranchia</taxon>
        <taxon>Euthyneura</taxon>
        <taxon>Panpulmonata</taxon>
        <taxon>Sacoglossa</taxon>
        <taxon>Placobranchoidea</taxon>
        <taxon>Plakobranchidae</taxon>
        <taxon>Elysia</taxon>
    </lineage>
</organism>
<feature type="region of interest" description="Disordered" evidence="2">
    <location>
        <begin position="321"/>
        <end position="364"/>
    </location>
</feature>
<feature type="compositionally biased region" description="Polar residues" evidence="2">
    <location>
        <begin position="344"/>
        <end position="364"/>
    </location>
</feature>
<comment type="caution">
    <text evidence="3">The sequence shown here is derived from an EMBL/GenBank/DDBJ whole genome shotgun (WGS) entry which is preliminary data.</text>
</comment>
<protein>
    <submittedName>
        <fullName evidence="3">Uncharacterized protein</fullName>
    </submittedName>
</protein>
<feature type="compositionally biased region" description="Low complexity" evidence="2">
    <location>
        <begin position="489"/>
        <end position="500"/>
    </location>
</feature>
<feature type="compositionally biased region" description="Polar residues" evidence="2">
    <location>
        <begin position="432"/>
        <end position="442"/>
    </location>
</feature>
<feature type="compositionally biased region" description="Low complexity" evidence="2">
    <location>
        <begin position="403"/>
        <end position="418"/>
    </location>
</feature>
<evidence type="ECO:0000313" key="4">
    <source>
        <dbReference type="Proteomes" id="UP000271974"/>
    </source>
</evidence>
<gene>
    <name evidence="3" type="ORF">EGW08_012621</name>
</gene>
<feature type="coiled-coil region" evidence="1">
    <location>
        <begin position="34"/>
        <end position="61"/>
    </location>
</feature>
<name>A0A433TDC6_ELYCH</name>
<dbReference type="EMBL" id="RQTK01000439">
    <property type="protein sequence ID" value="RUS79621.1"/>
    <property type="molecule type" value="Genomic_DNA"/>
</dbReference>
<feature type="region of interest" description="Disordered" evidence="2">
    <location>
        <begin position="136"/>
        <end position="232"/>
    </location>
</feature>
<dbReference type="Proteomes" id="UP000271974">
    <property type="component" value="Unassembled WGS sequence"/>
</dbReference>